<protein>
    <submittedName>
        <fullName evidence="4">Outer membrane beta-barrel protein</fullName>
    </submittedName>
</protein>
<organism evidence="4 5">
    <name type="scientific">Vibrio rumoiensis</name>
    <dbReference type="NCBI Taxonomy" id="76258"/>
    <lineage>
        <taxon>Bacteria</taxon>
        <taxon>Pseudomonadati</taxon>
        <taxon>Pseudomonadota</taxon>
        <taxon>Gammaproteobacteria</taxon>
        <taxon>Vibrionales</taxon>
        <taxon>Vibrionaceae</taxon>
        <taxon>Vibrio</taxon>
    </lineage>
</organism>
<feature type="domain" description="Outer membrane protein beta-barrel" evidence="3">
    <location>
        <begin position="9"/>
        <end position="203"/>
    </location>
</feature>
<dbReference type="InterPro" id="IPR011250">
    <property type="entry name" value="OMP/PagP_B-barrel"/>
</dbReference>
<dbReference type="EMBL" id="JBIHSN010000002">
    <property type="protein sequence ID" value="MFH0265889.1"/>
    <property type="molecule type" value="Genomic_DNA"/>
</dbReference>
<dbReference type="SUPFAM" id="SSF56925">
    <property type="entry name" value="OMPA-like"/>
    <property type="match status" value="1"/>
</dbReference>
<dbReference type="InterPro" id="IPR027385">
    <property type="entry name" value="Beta-barrel_OMP"/>
</dbReference>
<feature type="signal peptide" evidence="2">
    <location>
        <begin position="1"/>
        <end position="22"/>
    </location>
</feature>
<keyword evidence="5" id="KW-1185">Reference proteome</keyword>
<dbReference type="Gene3D" id="2.40.160.20">
    <property type="match status" value="1"/>
</dbReference>
<dbReference type="RefSeq" id="WP_394607875.1">
    <property type="nucleotide sequence ID" value="NZ_JBIHSJ010000001.1"/>
</dbReference>
<name>A0ABW7IWF8_9VIBR</name>
<feature type="chain" id="PRO_5046795120" evidence="2">
    <location>
        <begin position="23"/>
        <end position="203"/>
    </location>
</feature>
<sequence>MKINTLACAFIISTIAAAPAFADANKGFYIGGGVGAAAFASPDLEDDVDDGDIDGVDDINFDSSGLAYNLYAGYQFNRVVALELSYNNYADTKISARSSISKSSSSIPVGKFSTDGMSLSANLGYTFDNGLRPFALAGLGYIDAPNDDGVASFHGGLGLDYTPTALQSLTFRAAYQFDAYEIDADDDYVAISGMITAGVAYRF</sequence>
<evidence type="ECO:0000313" key="5">
    <source>
        <dbReference type="Proteomes" id="UP001607151"/>
    </source>
</evidence>
<keyword evidence="1 2" id="KW-0732">Signal</keyword>
<dbReference type="Proteomes" id="UP001607151">
    <property type="component" value="Unassembled WGS sequence"/>
</dbReference>
<proteinExistence type="predicted"/>
<dbReference type="Pfam" id="PF13505">
    <property type="entry name" value="OMP_b-brl"/>
    <property type="match status" value="1"/>
</dbReference>
<gene>
    <name evidence="4" type="ORF">ACGRQ9_10510</name>
</gene>
<evidence type="ECO:0000256" key="2">
    <source>
        <dbReference type="SAM" id="SignalP"/>
    </source>
</evidence>
<evidence type="ECO:0000256" key="1">
    <source>
        <dbReference type="ARBA" id="ARBA00022729"/>
    </source>
</evidence>
<accession>A0ABW7IWF8</accession>
<evidence type="ECO:0000259" key="3">
    <source>
        <dbReference type="Pfam" id="PF13505"/>
    </source>
</evidence>
<comment type="caution">
    <text evidence="4">The sequence shown here is derived from an EMBL/GenBank/DDBJ whole genome shotgun (WGS) entry which is preliminary data.</text>
</comment>
<evidence type="ECO:0000313" key="4">
    <source>
        <dbReference type="EMBL" id="MFH0265889.1"/>
    </source>
</evidence>
<reference evidence="4 5" key="1">
    <citation type="submission" date="2024-10" db="EMBL/GenBank/DDBJ databases">
        <authorList>
            <person name="Yibar A."/>
            <person name="Saticioglu I.B."/>
            <person name="Duman M."/>
            <person name="Ajmi N."/>
            <person name="Gurler F."/>
            <person name="Ay H."/>
            <person name="Onuk E."/>
            <person name="Guler S."/>
            <person name="Romalde J.L."/>
        </authorList>
    </citation>
    <scope>NUCLEOTIDE SEQUENCE [LARGE SCALE GENOMIC DNA]</scope>
    <source>
        <strain evidence="4 5">14-MA-B</strain>
    </source>
</reference>